<evidence type="ECO:0000256" key="7">
    <source>
        <dbReference type="ARBA" id="ARBA00023136"/>
    </source>
</evidence>
<keyword evidence="5" id="KW-0133">Cell shape</keyword>
<dbReference type="NCBIfam" id="TIGR03426">
    <property type="entry name" value="shape_MreD"/>
    <property type="match status" value="1"/>
</dbReference>
<evidence type="ECO:0000256" key="8">
    <source>
        <dbReference type="SAM" id="Phobius"/>
    </source>
</evidence>
<gene>
    <name evidence="9" type="primary">mreD</name>
    <name evidence="9" type="ORF">VF724_01715</name>
</gene>
<evidence type="ECO:0000256" key="4">
    <source>
        <dbReference type="ARBA" id="ARBA00022692"/>
    </source>
</evidence>
<accession>A0ABU5ZCZ4</accession>
<dbReference type="Pfam" id="PF04093">
    <property type="entry name" value="MreD"/>
    <property type="match status" value="1"/>
</dbReference>
<feature type="transmembrane region" description="Helical" evidence="8">
    <location>
        <begin position="135"/>
        <end position="159"/>
    </location>
</feature>
<name>A0ABU5ZCZ4_9BACL</name>
<evidence type="ECO:0000256" key="3">
    <source>
        <dbReference type="ARBA" id="ARBA00022475"/>
    </source>
</evidence>
<reference evidence="9" key="1">
    <citation type="submission" date="2023-12" db="EMBL/GenBank/DDBJ databases">
        <title>Fervidustalea candida gen. nov., sp. nov., a novel member of the family Paenibacillaceae isolated from a geothermal area.</title>
        <authorList>
            <person name="Li W.-J."/>
            <person name="Jiao J.-Y."/>
            <person name="Chen Y."/>
        </authorList>
    </citation>
    <scope>NUCLEOTIDE SEQUENCE</scope>
    <source>
        <strain evidence="9">SYSU GA230002</strain>
    </source>
</reference>
<keyword evidence="7 8" id="KW-0472">Membrane</keyword>
<comment type="subcellular location">
    <subcellularLocation>
        <location evidence="1">Cell membrane</location>
        <topology evidence="1">Multi-pass membrane protein</topology>
    </subcellularLocation>
</comment>
<feature type="transmembrane region" description="Helical" evidence="8">
    <location>
        <begin position="102"/>
        <end position="123"/>
    </location>
</feature>
<evidence type="ECO:0000256" key="2">
    <source>
        <dbReference type="ARBA" id="ARBA00007776"/>
    </source>
</evidence>
<evidence type="ECO:0000256" key="6">
    <source>
        <dbReference type="ARBA" id="ARBA00022989"/>
    </source>
</evidence>
<dbReference type="Proteomes" id="UP001310386">
    <property type="component" value="Unassembled WGS sequence"/>
</dbReference>
<keyword evidence="6 8" id="KW-1133">Transmembrane helix</keyword>
<comment type="similarity">
    <text evidence="2">Belongs to the MreD family.</text>
</comment>
<keyword evidence="3" id="KW-1003">Cell membrane</keyword>
<evidence type="ECO:0000256" key="1">
    <source>
        <dbReference type="ARBA" id="ARBA00004651"/>
    </source>
</evidence>
<protein>
    <submittedName>
        <fullName evidence="9">Rod shape-determining protein MreD</fullName>
    </submittedName>
</protein>
<evidence type="ECO:0000256" key="5">
    <source>
        <dbReference type="ARBA" id="ARBA00022960"/>
    </source>
</evidence>
<dbReference type="InterPro" id="IPR007227">
    <property type="entry name" value="Cell_shape_determining_MreD"/>
</dbReference>
<evidence type="ECO:0000313" key="9">
    <source>
        <dbReference type="EMBL" id="MEB3100376.1"/>
    </source>
</evidence>
<keyword evidence="10" id="KW-1185">Reference proteome</keyword>
<proteinExistence type="inferred from homology"/>
<evidence type="ECO:0000313" key="10">
    <source>
        <dbReference type="Proteomes" id="UP001310386"/>
    </source>
</evidence>
<organism evidence="9 10">
    <name type="scientific">Ferviditalea candida</name>
    <dbReference type="NCBI Taxonomy" id="3108399"/>
    <lineage>
        <taxon>Bacteria</taxon>
        <taxon>Bacillati</taxon>
        <taxon>Bacillota</taxon>
        <taxon>Bacilli</taxon>
        <taxon>Bacillales</taxon>
        <taxon>Paenibacillaceae</taxon>
        <taxon>Ferviditalea</taxon>
    </lineage>
</organism>
<dbReference type="EMBL" id="JAYJLD010000002">
    <property type="protein sequence ID" value="MEB3100376.1"/>
    <property type="molecule type" value="Genomic_DNA"/>
</dbReference>
<feature type="transmembrane region" description="Helical" evidence="8">
    <location>
        <begin position="78"/>
        <end position="95"/>
    </location>
</feature>
<dbReference type="RefSeq" id="WP_371752489.1">
    <property type="nucleotide sequence ID" value="NZ_JAYJLD010000002.1"/>
</dbReference>
<keyword evidence="4 8" id="KW-0812">Transmembrane</keyword>
<comment type="caution">
    <text evidence="9">The sequence shown here is derived from an EMBL/GenBank/DDBJ whole genome shotgun (WGS) entry which is preliminary data.</text>
</comment>
<sequence length="178" mass="20279">MRYPQTLLILLLFFLVEGSLFPWLLPSGWSGKAEISPHFVLIGIIYIAIYRNRHAALVYGLLFGFLQDLIYYGHMLGVHSFSMGLLGYLVGLSFARKRSSLLLTLSFTALAELAYGIMLYGIYRFFNVTDLPLTWILLKNIFPSLLLNLLFGLIIYVPARQFLEGSLRMKQDEEMSVG</sequence>